<keyword evidence="2" id="KW-1185">Reference proteome</keyword>
<reference evidence="1 2" key="1">
    <citation type="submission" date="2018-10" db="EMBL/GenBank/DDBJ databases">
        <authorList>
            <person name="Ekblom R."/>
            <person name="Jareborg N."/>
        </authorList>
    </citation>
    <scope>NUCLEOTIDE SEQUENCE [LARGE SCALE GENOMIC DNA]</scope>
    <source>
        <tissue evidence="1">Muscle</tissue>
    </source>
</reference>
<name>A0A9X9PVY0_GULGU</name>
<comment type="caution">
    <text evidence="1">The sequence shown here is derived from an EMBL/GenBank/DDBJ whole genome shotgun (WGS) entry which is preliminary data.</text>
</comment>
<proteinExistence type="predicted"/>
<dbReference type="Proteomes" id="UP000269945">
    <property type="component" value="Unassembled WGS sequence"/>
</dbReference>
<dbReference type="EMBL" id="CYRY02004139">
    <property type="protein sequence ID" value="VCW68673.1"/>
    <property type="molecule type" value="Genomic_DNA"/>
</dbReference>
<gene>
    <name evidence="1" type="ORF">BN2614_LOCUS2</name>
</gene>
<evidence type="ECO:0000313" key="1">
    <source>
        <dbReference type="EMBL" id="VCW68673.1"/>
    </source>
</evidence>
<organism evidence="1 2">
    <name type="scientific">Gulo gulo</name>
    <name type="common">Wolverine</name>
    <name type="synonym">Gluton</name>
    <dbReference type="NCBI Taxonomy" id="48420"/>
    <lineage>
        <taxon>Eukaryota</taxon>
        <taxon>Metazoa</taxon>
        <taxon>Chordata</taxon>
        <taxon>Craniata</taxon>
        <taxon>Vertebrata</taxon>
        <taxon>Euteleostomi</taxon>
        <taxon>Mammalia</taxon>
        <taxon>Eutheria</taxon>
        <taxon>Laurasiatheria</taxon>
        <taxon>Carnivora</taxon>
        <taxon>Caniformia</taxon>
        <taxon>Musteloidea</taxon>
        <taxon>Mustelidae</taxon>
        <taxon>Guloninae</taxon>
        <taxon>Gulo</taxon>
    </lineage>
</organism>
<protein>
    <submittedName>
        <fullName evidence="1">Uncharacterized protein</fullName>
    </submittedName>
</protein>
<sequence>MREGRHSARHKGVARKYHVGQRHQAEAVGGGWQLLGEAWSSVFQLCSCYFHCPWSSFYLVPT</sequence>
<accession>A0A9X9PVY0</accession>
<evidence type="ECO:0000313" key="2">
    <source>
        <dbReference type="Proteomes" id="UP000269945"/>
    </source>
</evidence>
<dbReference type="AlphaFoldDB" id="A0A9X9PVY0"/>